<dbReference type="PROSITE" id="PS50110">
    <property type="entry name" value="RESPONSE_REGULATORY"/>
    <property type="match status" value="1"/>
</dbReference>
<dbReference type="InterPro" id="IPR001789">
    <property type="entry name" value="Sig_transdc_resp-reg_receiver"/>
</dbReference>
<dbReference type="InterPro" id="IPR050595">
    <property type="entry name" value="Bact_response_regulator"/>
</dbReference>
<sequence length="138" mass="14949">MEGRPVSRPLLVCVIDDDPSLCAALENLLRSYGYRAVAYGSAEEFLASADADRADCIISDIQMPGMSGIDLRLFLTHTRPDLPVILMTARTERILLDRAAAANPFRVLQKPFDAQELAECLTVAMGTVDAAMPGLGRP</sequence>
<keyword evidence="1 2" id="KW-0597">Phosphoprotein</keyword>
<dbReference type="AlphaFoldDB" id="A0A2K9NI29"/>
<dbReference type="SUPFAM" id="SSF52172">
    <property type="entry name" value="CheY-like"/>
    <property type="match status" value="1"/>
</dbReference>
<feature type="modified residue" description="4-aspartylphosphate" evidence="2">
    <location>
        <position position="60"/>
    </location>
</feature>
<evidence type="ECO:0000313" key="5">
    <source>
        <dbReference type="Proteomes" id="UP000234752"/>
    </source>
</evidence>
<dbReference type="Proteomes" id="UP000234752">
    <property type="component" value="Chromosome eg_2"/>
</dbReference>
<organism evidence="4 5">
    <name type="scientific">Niveispirillum cyanobacteriorum</name>
    <dbReference type="NCBI Taxonomy" id="1612173"/>
    <lineage>
        <taxon>Bacteria</taxon>
        <taxon>Pseudomonadati</taxon>
        <taxon>Pseudomonadota</taxon>
        <taxon>Alphaproteobacteria</taxon>
        <taxon>Rhodospirillales</taxon>
        <taxon>Azospirillaceae</taxon>
        <taxon>Niveispirillum</taxon>
    </lineage>
</organism>
<evidence type="ECO:0000313" key="4">
    <source>
        <dbReference type="EMBL" id="AUN32747.1"/>
    </source>
</evidence>
<dbReference type="KEGG" id="ncb:C0V82_20785"/>
<dbReference type="OrthoDB" id="9782655at2"/>
<dbReference type="PANTHER" id="PTHR44591:SF25">
    <property type="entry name" value="CHEMOTAXIS TWO-COMPONENT RESPONSE REGULATOR"/>
    <property type="match status" value="1"/>
</dbReference>
<dbReference type="GO" id="GO:0000160">
    <property type="term" value="P:phosphorelay signal transduction system"/>
    <property type="evidence" value="ECO:0007669"/>
    <property type="project" value="InterPro"/>
</dbReference>
<proteinExistence type="predicted"/>
<gene>
    <name evidence="4" type="ORF">C0V82_20785</name>
</gene>
<evidence type="ECO:0000256" key="2">
    <source>
        <dbReference type="PROSITE-ProRule" id="PRU00169"/>
    </source>
</evidence>
<dbReference type="Pfam" id="PF00072">
    <property type="entry name" value="Response_reg"/>
    <property type="match status" value="1"/>
</dbReference>
<reference evidence="4 5" key="1">
    <citation type="submission" date="2017-12" db="EMBL/GenBank/DDBJ databases">
        <title>Genomes of bacteria within cyanobacterial aggregates.</title>
        <authorList>
            <person name="Cai H."/>
        </authorList>
    </citation>
    <scope>NUCLEOTIDE SEQUENCE [LARGE SCALE GENOMIC DNA]</scope>
    <source>
        <strain evidence="4 5">TH16</strain>
    </source>
</reference>
<dbReference type="EMBL" id="CP025612">
    <property type="protein sequence ID" value="AUN32747.1"/>
    <property type="molecule type" value="Genomic_DNA"/>
</dbReference>
<feature type="domain" description="Response regulatory" evidence="3">
    <location>
        <begin position="11"/>
        <end position="125"/>
    </location>
</feature>
<dbReference type="InterPro" id="IPR011006">
    <property type="entry name" value="CheY-like_superfamily"/>
</dbReference>
<dbReference type="SMART" id="SM00448">
    <property type="entry name" value="REC"/>
    <property type="match status" value="1"/>
</dbReference>
<evidence type="ECO:0000259" key="3">
    <source>
        <dbReference type="PROSITE" id="PS50110"/>
    </source>
</evidence>
<evidence type="ECO:0000256" key="1">
    <source>
        <dbReference type="ARBA" id="ARBA00022553"/>
    </source>
</evidence>
<name>A0A2K9NI29_9PROT</name>
<accession>A0A2K9NI29</accession>
<protein>
    <submittedName>
        <fullName evidence="4">Response regulator</fullName>
    </submittedName>
</protein>
<keyword evidence="5" id="KW-1185">Reference proteome</keyword>
<dbReference type="PANTHER" id="PTHR44591">
    <property type="entry name" value="STRESS RESPONSE REGULATOR PROTEIN 1"/>
    <property type="match status" value="1"/>
</dbReference>
<dbReference type="Gene3D" id="3.40.50.2300">
    <property type="match status" value="1"/>
</dbReference>